<dbReference type="GO" id="GO:0005886">
    <property type="term" value="C:plasma membrane"/>
    <property type="evidence" value="ECO:0007669"/>
    <property type="project" value="TreeGrafter"/>
</dbReference>
<dbReference type="Pfam" id="PF05949">
    <property type="entry name" value="DUF881"/>
    <property type="match status" value="1"/>
</dbReference>
<dbReference type="Gene3D" id="3.30.70.1880">
    <property type="entry name" value="Protein of unknown function DUF881"/>
    <property type="match status" value="1"/>
</dbReference>
<evidence type="ECO:0000313" key="1">
    <source>
        <dbReference type="EMBL" id="CAB4566360.1"/>
    </source>
</evidence>
<dbReference type="AlphaFoldDB" id="A0A6J6DQ50"/>
<accession>A0A6J6DQ50</accession>
<gene>
    <name evidence="1" type="ORF">UFOPK1726_00010</name>
</gene>
<organism evidence="1">
    <name type="scientific">freshwater metagenome</name>
    <dbReference type="NCBI Taxonomy" id="449393"/>
    <lineage>
        <taxon>unclassified sequences</taxon>
        <taxon>metagenomes</taxon>
        <taxon>ecological metagenomes</taxon>
    </lineage>
</organism>
<dbReference type="PANTHER" id="PTHR37313">
    <property type="entry name" value="UPF0749 PROTEIN RV1825"/>
    <property type="match status" value="1"/>
</dbReference>
<name>A0A6J6DQ50_9ZZZZ</name>
<reference evidence="1" key="1">
    <citation type="submission" date="2020-05" db="EMBL/GenBank/DDBJ databases">
        <authorList>
            <person name="Chiriac C."/>
            <person name="Salcher M."/>
            <person name="Ghai R."/>
            <person name="Kavagutti S V."/>
        </authorList>
    </citation>
    <scope>NUCLEOTIDE SEQUENCE</scope>
</reference>
<dbReference type="EMBL" id="CAEZTT010000001">
    <property type="protein sequence ID" value="CAB4566360.1"/>
    <property type="molecule type" value="Genomic_DNA"/>
</dbReference>
<dbReference type="PANTHER" id="PTHR37313:SF4">
    <property type="entry name" value="CONSERVED MEMBRANE PROTEIN-RELATED"/>
    <property type="match status" value="1"/>
</dbReference>
<protein>
    <submittedName>
        <fullName evidence="1">Unannotated protein</fullName>
    </submittedName>
</protein>
<dbReference type="InterPro" id="IPR010273">
    <property type="entry name" value="DUF881"/>
</dbReference>
<proteinExistence type="predicted"/>
<sequence>MVARLLIMALIGFVLVSVTSYARVSGDFRDSNASELRELILEKVDTVEDLSAEEQQLLAQVDEASTGPASIQVRSLRSQIDQLSNSVDLIAVTGPGIKITMQDAPRNVGDPIPVGAVPDDLIVHEQDVLAAINALWRGGAEAVTVMGIRIGVNSTILCVGNTLLVEDQVFSPPFVIQGIGDQERLLAAIETEPGLKLYRQYVRLFKLGYEVSRENEIAAPAYTGRITLDRVTELLEDS</sequence>